<evidence type="ECO:0000256" key="2">
    <source>
        <dbReference type="ARBA" id="ARBA00022801"/>
    </source>
</evidence>
<dbReference type="OrthoDB" id="6428749at2759"/>
<organism evidence="4 5">
    <name type="scientific">Jimgerdemannia flammicorona</name>
    <dbReference type="NCBI Taxonomy" id="994334"/>
    <lineage>
        <taxon>Eukaryota</taxon>
        <taxon>Fungi</taxon>
        <taxon>Fungi incertae sedis</taxon>
        <taxon>Mucoromycota</taxon>
        <taxon>Mucoromycotina</taxon>
        <taxon>Endogonomycetes</taxon>
        <taxon>Endogonales</taxon>
        <taxon>Endogonaceae</taxon>
        <taxon>Jimgerdemannia</taxon>
    </lineage>
</organism>
<dbReference type="GO" id="GO:0016787">
    <property type="term" value="F:hydrolase activity"/>
    <property type="evidence" value="ECO:0007669"/>
    <property type="project" value="UniProtKB-KW"/>
</dbReference>
<dbReference type="Pfam" id="PF01425">
    <property type="entry name" value="Amidase"/>
    <property type="match status" value="1"/>
</dbReference>
<keyword evidence="2" id="KW-0378">Hydrolase</keyword>
<evidence type="ECO:0000313" key="4">
    <source>
        <dbReference type="EMBL" id="RUP46040.1"/>
    </source>
</evidence>
<dbReference type="AlphaFoldDB" id="A0A433D5D0"/>
<evidence type="ECO:0000256" key="1">
    <source>
        <dbReference type="ARBA" id="ARBA00009199"/>
    </source>
</evidence>
<gene>
    <name evidence="4" type="ORF">BC936DRAFT_147423</name>
</gene>
<dbReference type="Proteomes" id="UP000268093">
    <property type="component" value="Unassembled WGS sequence"/>
</dbReference>
<dbReference type="InterPro" id="IPR023631">
    <property type="entry name" value="Amidase_dom"/>
</dbReference>
<keyword evidence="5" id="KW-1185">Reference proteome</keyword>
<proteinExistence type="inferred from homology"/>
<name>A0A433D5D0_9FUNG</name>
<evidence type="ECO:0000259" key="3">
    <source>
        <dbReference type="Pfam" id="PF01425"/>
    </source>
</evidence>
<dbReference type="PANTHER" id="PTHR46072:SF11">
    <property type="entry name" value="AMIDASE-RELATED"/>
    <property type="match status" value="1"/>
</dbReference>
<feature type="domain" description="Amidase" evidence="3">
    <location>
        <begin position="66"/>
        <end position="178"/>
    </location>
</feature>
<protein>
    <submittedName>
        <fullName evidence="4">Amidase signature domain-containing protein</fullName>
    </submittedName>
</protein>
<reference evidence="4 5" key="1">
    <citation type="journal article" date="2018" name="New Phytol.">
        <title>Phylogenomics of Endogonaceae and evolution of mycorrhizas within Mucoromycota.</title>
        <authorList>
            <person name="Chang Y."/>
            <person name="Desiro A."/>
            <person name="Na H."/>
            <person name="Sandor L."/>
            <person name="Lipzen A."/>
            <person name="Clum A."/>
            <person name="Barry K."/>
            <person name="Grigoriev I.V."/>
            <person name="Martin F.M."/>
            <person name="Stajich J.E."/>
            <person name="Smith M.E."/>
            <person name="Bonito G."/>
            <person name="Spatafora J.W."/>
        </authorList>
    </citation>
    <scope>NUCLEOTIDE SEQUENCE [LARGE SCALE GENOMIC DNA]</scope>
    <source>
        <strain evidence="4 5">GMNB39</strain>
    </source>
</reference>
<dbReference type="InterPro" id="IPR036928">
    <property type="entry name" value="AS_sf"/>
</dbReference>
<dbReference type="SUPFAM" id="SSF75304">
    <property type="entry name" value="Amidase signature (AS) enzymes"/>
    <property type="match status" value="1"/>
</dbReference>
<sequence length="180" mass="19660">MVFGYLTFRKARKSKLSQRNAAITSLSSELPSTLDFDTTHHEIVAAPVSEILRRVHEARTWTSRQIITAFAKQALIAHAETNCLTEVFASQAISHAAELDLEMGRRDEPVGPLHGVPVSLKDTFNVFGVDSTLGYSGWVGRPAGKDSVIVSLLKKAGAVPYVKTNIPQTLLSFESWNPVG</sequence>
<comment type="caution">
    <text evidence="4">The sequence shown here is derived from an EMBL/GenBank/DDBJ whole genome shotgun (WGS) entry which is preliminary data.</text>
</comment>
<evidence type="ECO:0000313" key="5">
    <source>
        <dbReference type="Proteomes" id="UP000268093"/>
    </source>
</evidence>
<dbReference type="Gene3D" id="3.90.1300.10">
    <property type="entry name" value="Amidase signature (AS) domain"/>
    <property type="match status" value="1"/>
</dbReference>
<dbReference type="EMBL" id="RBNI01006409">
    <property type="protein sequence ID" value="RUP46040.1"/>
    <property type="molecule type" value="Genomic_DNA"/>
</dbReference>
<accession>A0A433D5D0</accession>
<dbReference type="PANTHER" id="PTHR46072">
    <property type="entry name" value="AMIDASE-RELATED-RELATED"/>
    <property type="match status" value="1"/>
</dbReference>
<comment type="similarity">
    <text evidence="1">Belongs to the amidase family.</text>
</comment>